<protein>
    <submittedName>
        <fullName evidence="1">Uncharacterized protein</fullName>
    </submittedName>
</protein>
<accession>A0A0F9KCL0</accession>
<gene>
    <name evidence="1" type="ORF">LCGC14_1421090</name>
</gene>
<dbReference type="EMBL" id="LAZR01009483">
    <property type="protein sequence ID" value="KKM72371.1"/>
    <property type="molecule type" value="Genomic_DNA"/>
</dbReference>
<comment type="caution">
    <text evidence="1">The sequence shown here is derived from an EMBL/GenBank/DDBJ whole genome shotgun (WGS) entry which is preliminary data.</text>
</comment>
<organism evidence="1">
    <name type="scientific">marine sediment metagenome</name>
    <dbReference type="NCBI Taxonomy" id="412755"/>
    <lineage>
        <taxon>unclassified sequences</taxon>
        <taxon>metagenomes</taxon>
        <taxon>ecological metagenomes</taxon>
    </lineage>
</organism>
<proteinExistence type="predicted"/>
<reference evidence="1" key="1">
    <citation type="journal article" date="2015" name="Nature">
        <title>Complex archaea that bridge the gap between prokaryotes and eukaryotes.</title>
        <authorList>
            <person name="Spang A."/>
            <person name="Saw J.H."/>
            <person name="Jorgensen S.L."/>
            <person name="Zaremba-Niedzwiedzka K."/>
            <person name="Martijn J."/>
            <person name="Lind A.E."/>
            <person name="van Eijk R."/>
            <person name="Schleper C."/>
            <person name="Guy L."/>
            <person name="Ettema T.J."/>
        </authorList>
    </citation>
    <scope>NUCLEOTIDE SEQUENCE</scope>
</reference>
<feature type="non-terminal residue" evidence="1">
    <location>
        <position position="1"/>
    </location>
</feature>
<name>A0A0F9KCL0_9ZZZZ</name>
<sequence length="33" mass="3949">SQLIVDTQYSMEMEIEEPEAIENRFDIIDMDED</sequence>
<evidence type="ECO:0000313" key="1">
    <source>
        <dbReference type="EMBL" id="KKM72371.1"/>
    </source>
</evidence>
<dbReference type="AlphaFoldDB" id="A0A0F9KCL0"/>